<evidence type="ECO:0000313" key="1">
    <source>
        <dbReference type="EMBL" id="KAJ9654088.1"/>
    </source>
</evidence>
<proteinExistence type="predicted"/>
<dbReference type="EMBL" id="JAPDRQ010000132">
    <property type="protein sequence ID" value="KAJ9654088.1"/>
    <property type="molecule type" value="Genomic_DNA"/>
</dbReference>
<sequence length="255" mass="28475">MGINFCLPIDLTRLQNDRLKLVPLEDCSDAIIDLYVTETSFKHPELFEYFPGGPFASTQEYKAWYQSVVYENPASSIFAIFLKAGKIQRKNPATGDIDVLEVANGTFAGTTGLINASVENSTVEIGHVMLLPQFHRTFVNTHATAVLLKHLLDPISTGDLEMRRVQWQANSMNKPSIAAAQRLGMKLEGIIRWQRVIADNKENAPTSGAVKREQMPSVDKEGRNLGPGRHSAMLAICWDDWLEGGRDHILNLLER</sequence>
<name>A0ACC3A1R8_9EURO</name>
<keyword evidence="2" id="KW-1185">Reference proteome</keyword>
<accession>A0ACC3A1R8</accession>
<evidence type="ECO:0000313" key="2">
    <source>
        <dbReference type="Proteomes" id="UP001172386"/>
    </source>
</evidence>
<protein>
    <submittedName>
        <fullName evidence="1">Uncharacterized protein</fullName>
    </submittedName>
</protein>
<comment type="caution">
    <text evidence="1">The sequence shown here is derived from an EMBL/GenBank/DDBJ whole genome shotgun (WGS) entry which is preliminary data.</text>
</comment>
<reference evidence="1" key="1">
    <citation type="submission" date="2022-10" db="EMBL/GenBank/DDBJ databases">
        <title>Culturing micro-colonial fungi from biological soil crusts in the Mojave desert and describing Neophaeococcomyces mojavensis, and introducing the new genera and species Taxawa tesnikishii.</title>
        <authorList>
            <person name="Kurbessoian T."/>
            <person name="Stajich J.E."/>
        </authorList>
    </citation>
    <scope>NUCLEOTIDE SEQUENCE</scope>
    <source>
        <strain evidence="1">JES_112</strain>
    </source>
</reference>
<gene>
    <name evidence="1" type="ORF">H2198_006827</name>
</gene>
<dbReference type="Proteomes" id="UP001172386">
    <property type="component" value="Unassembled WGS sequence"/>
</dbReference>
<organism evidence="1 2">
    <name type="scientific">Neophaeococcomyces mojaviensis</name>
    <dbReference type="NCBI Taxonomy" id="3383035"/>
    <lineage>
        <taxon>Eukaryota</taxon>
        <taxon>Fungi</taxon>
        <taxon>Dikarya</taxon>
        <taxon>Ascomycota</taxon>
        <taxon>Pezizomycotina</taxon>
        <taxon>Eurotiomycetes</taxon>
        <taxon>Chaetothyriomycetidae</taxon>
        <taxon>Chaetothyriales</taxon>
        <taxon>Chaetothyriales incertae sedis</taxon>
        <taxon>Neophaeococcomyces</taxon>
    </lineage>
</organism>